<dbReference type="InterPro" id="IPR006295">
    <property type="entry name" value="DNA_primase_DnaG"/>
</dbReference>
<gene>
    <name evidence="12 14" type="primary">dnaG</name>
    <name evidence="14" type="ORF">PLA107_029830</name>
</gene>
<keyword evidence="2 12" id="KW-0639">Primosome</keyword>
<evidence type="ECO:0000256" key="11">
    <source>
        <dbReference type="ARBA" id="ARBA00023163"/>
    </source>
</evidence>
<dbReference type="RefSeq" id="WP_005742394.1">
    <property type="nucleotide sequence ID" value="NZ_CP031226.1"/>
</dbReference>
<evidence type="ECO:0000256" key="1">
    <source>
        <dbReference type="ARBA" id="ARBA00022478"/>
    </source>
</evidence>
<dbReference type="GO" id="GO:0000428">
    <property type="term" value="C:DNA-directed RNA polymerase complex"/>
    <property type="evidence" value="ECO:0007669"/>
    <property type="project" value="UniProtKB-KW"/>
</dbReference>
<sequence length="629" mass="70038">MAIPEKKTKGTEDGKGKKNMLTIPQDIIDRIVSQTDLSEIISRYIKLKKQGADFIGLCPFHREMSPSFTVSPRKQFYYCFGCGAGGNTLDFMKEYLNKTFIPVIQELSEEVGIDITPYLKSAQKEQLDFQIPQALADAQNFFRNELLRNHTDVAVATEYLASRHVSAELSERFGLGFAGYGKRAIDALTEHHEVLIEIGLLQRNENGSMFSLFRDRLMMPVRDMRGKVIGVSGRTLDPEVKPKYRNSKESALFSRNSVLYGLYESMQAYGNSGKIDRVFVVEGQFDVLANHMLDLAACAAMGSSVSVQQLRLLLRHARRVSFLFDGDQAGRKALIQVGTLLLENITDHEVIFDVLTLPEGVDPHNMVTEQPDLYRSMLEQSQPWLEAFMSALANGHDLATDRGRAEYASSALDIIHDTRDPLLRHQAVQKLAANAGLPFDALEERLKSMPAARSGFLKPQEQLNDASIRLARILWDEPLWASHIEETQLWLEEGDEIIQTLAAWKIDLFSGALDAMPSAEEQRLIESNADLAADITLNCRNKGGAAALGRRLSGLQGGRLMESLMRDEPETSRATAHALALHITGICAGNGLQSLSKTAALGALDDTGREKFNSLMRIRREAVNRTKNL</sequence>
<evidence type="ECO:0000256" key="3">
    <source>
        <dbReference type="ARBA" id="ARBA00022679"/>
    </source>
</evidence>
<comment type="subunit">
    <text evidence="12">Monomer. Interacts with DnaB.</text>
</comment>
<dbReference type="EC" id="2.7.7.101" evidence="12"/>
<organism evidence="14 15">
    <name type="scientific">Pseudomonas amygdali pv. lachrymans str. M301315</name>
    <dbReference type="NCBI Taxonomy" id="629260"/>
    <lineage>
        <taxon>Bacteria</taxon>
        <taxon>Pseudomonadati</taxon>
        <taxon>Pseudomonadota</taxon>
        <taxon>Gammaproteobacteria</taxon>
        <taxon>Pseudomonadales</taxon>
        <taxon>Pseudomonadaceae</taxon>
        <taxon>Pseudomonas</taxon>
        <taxon>Pseudomonas amygdali</taxon>
    </lineage>
</organism>
<dbReference type="SUPFAM" id="SSF57783">
    <property type="entry name" value="Zinc beta-ribbon"/>
    <property type="match status" value="1"/>
</dbReference>
<dbReference type="NCBIfam" id="TIGR01391">
    <property type="entry name" value="dnaG"/>
    <property type="match status" value="1"/>
</dbReference>
<dbReference type="PANTHER" id="PTHR30313:SF2">
    <property type="entry name" value="DNA PRIMASE"/>
    <property type="match status" value="1"/>
</dbReference>
<dbReference type="Pfam" id="PF08275">
    <property type="entry name" value="DNAG_N"/>
    <property type="match status" value="1"/>
</dbReference>
<evidence type="ECO:0000313" key="14">
    <source>
        <dbReference type="EMBL" id="AXH59428.1"/>
    </source>
</evidence>
<comment type="catalytic activity">
    <reaction evidence="12">
        <text>ssDNA + n NTP = ssDNA/pppN(pN)n-1 hybrid + (n-1) diphosphate.</text>
        <dbReference type="EC" id="2.7.7.101"/>
    </reaction>
</comment>
<evidence type="ECO:0000313" key="15">
    <source>
        <dbReference type="Proteomes" id="UP000006426"/>
    </source>
</evidence>
<dbReference type="CDD" id="cd03364">
    <property type="entry name" value="TOPRIM_DnaG_primases"/>
    <property type="match status" value="1"/>
</dbReference>
<dbReference type="InterPro" id="IPR030846">
    <property type="entry name" value="DnaG_bac"/>
</dbReference>
<evidence type="ECO:0000256" key="12">
    <source>
        <dbReference type="HAMAP-Rule" id="MF_00974"/>
    </source>
</evidence>
<keyword evidence="6 12" id="KW-0479">Metal-binding</keyword>
<feature type="zinc finger region" description="CHC2-type" evidence="12">
    <location>
        <begin position="58"/>
        <end position="82"/>
    </location>
</feature>
<comment type="cofactor">
    <cofactor evidence="12">
        <name>Zn(2+)</name>
        <dbReference type="ChEBI" id="CHEBI:29105"/>
    </cofactor>
    <text evidence="12">Binds 1 zinc ion per monomer.</text>
</comment>
<keyword evidence="4 12" id="KW-0548">Nucleotidyltransferase</keyword>
<accession>A0AAD0PVR2</accession>
<comment type="domain">
    <text evidence="12">Contains an N-terminal zinc-binding domain, a central core domain that contains the primase activity, and a C-terminal DnaB-binding domain.</text>
</comment>
<protein>
    <recommendedName>
        <fullName evidence="12">DNA primase</fullName>
        <ecNumber evidence="12">2.7.7.101</ecNumber>
    </recommendedName>
</protein>
<evidence type="ECO:0000256" key="6">
    <source>
        <dbReference type="ARBA" id="ARBA00022723"/>
    </source>
</evidence>
<keyword evidence="10 12" id="KW-0238">DNA-binding</keyword>
<name>A0AAD0PVR2_PSEAV</name>
<dbReference type="AlphaFoldDB" id="A0AAD0PVR2"/>
<dbReference type="Pfam" id="PF01807">
    <property type="entry name" value="Zn_ribbon_DnaG"/>
    <property type="match status" value="1"/>
</dbReference>
<dbReference type="InterPro" id="IPR002694">
    <property type="entry name" value="Znf_CHC2"/>
</dbReference>
<keyword evidence="7 12" id="KW-0863">Zinc-finger</keyword>
<evidence type="ECO:0000256" key="5">
    <source>
        <dbReference type="ARBA" id="ARBA00022705"/>
    </source>
</evidence>
<reference evidence="14 15" key="1">
    <citation type="journal article" date="2011" name="PLoS Pathog.">
        <title>Dynamic evolution of pathogenicity revealed by sequencing and comparative genomics of 19 Pseudomonas syringae isolates.</title>
        <authorList>
            <person name="Baltrus D.A."/>
            <person name="Nishimura M.T."/>
            <person name="Romanchuk A."/>
            <person name="Chang J.H."/>
            <person name="Mukhtar M.S."/>
            <person name="Cherkis K."/>
            <person name="Roach J."/>
            <person name="Grant S.R."/>
            <person name="Jones C.D."/>
            <person name="Dangl J.L."/>
        </authorList>
    </citation>
    <scope>NUCLEOTIDE SEQUENCE [LARGE SCALE GENOMIC DNA]</scope>
    <source>
        <strain evidence="14 15">M301315</strain>
    </source>
</reference>
<evidence type="ECO:0000256" key="7">
    <source>
        <dbReference type="ARBA" id="ARBA00022771"/>
    </source>
</evidence>
<dbReference type="Pfam" id="PF13155">
    <property type="entry name" value="Toprim_2"/>
    <property type="match status" value="1"/>
</dbReference>
<dbReference type="GeneID" id="39473859"/>
<dbReference type="GO" id="GO:0008270">
    <property type="term" value="F:zinc ion binding"/>
    <property type="evidence" value="ECO:0007669"/>
    <property type="project" value="UniProtKB-UniRule"/>
</dbReference>
<dbReference type="GO" id="GO:0006269">
    <property type="term" value="P:DNA replication, synthesis of primer"/>
    <property type="evidence" value="ECO:0007669"/>
    <property type="project" value="UniProtKB-UniRule"/>
</dbReference>
<keyword evidence="3 12" id="KW-0808">Transferase</keyword>
<evidence type="ECO:0000256" key="2">
    <source>
        <dbReference type="ARBA" id="ARBA00022515"/>
    </source>
</evidence>
<dbReference type="SMART" id="SM00400">
    <property type="entry name" value="ZnF_CHCC"/>
    <property type="match status" value="1"/>
</dbReference>
<dbReference type="InterPro" id="IPR034151">
    <property type="entry name" value="TOPRIM_DnaG_bac"/>
</dbReference>
<evidence type="ECO:0000256" key="10">
    <source>
        <dbReference type="ARBA" id="ARBA00023125"/>
    </source>
</evidence>
<feature type="domain" description="Zinc finger CHC2-type" evidence="13">
    <location>
        <begin position="54"/>
        <end position="108"/>
    </location>
</feature>
<keyword evidence="14" id="KW-0614">Plasmid</keyword>
<dbReference type="HAMAP" id="MF_00974">
    <property type="entry name" value="DNA_primase_DnaG"/>
    <property type="match status" value="1"/>
</dbReference>
<dbReference type="InterPro" id="IPR050219">
    <property type="entry name" value="DnaG_primase"/>
</dbReference>
<proteinExistence type="inferred from homology"/>
<dbReference type="InterPro" id="IPR036977">
    <property type="entry name" value="DNA_primase_Znf_CHC2"/>
</dbReference>
<keyword evidence="8 12" id="KW-0862">Zinc</keyword>
<geneLocation type="plasmid" evidence="15">
    <name>pmppla107</name>
</geneLocation>
<evidence type="ECO:0000256" key="9">
    <source>
        <dbReference type="ARBA" id="ARBA00022842"/>
    </source>
</evidence>
<comment type="similarity">
    <text evidence="12">Belongs to the DnaG primase family.</text>
</comment>
<dbReference type="Pfam" id="PF10410">
    <property type="entry name" value="DnaB_bind"/>
    <property type="match status" value="1"/>
</dbReference>
<dbReference type="Proteomes" id="UP000006426">
    <property type="component" value="Plasmid pmppla107"/>
</dbReference>
<evidence type="ECO:0000259" key="13">
    <source>
        <dbReference type="SMART" id="SM00400"/>
    </source>
</evidence>
<dbReference type="EMBL" id="CP031226">
    <property type="protein sequence ID" value="AXH59428.1"/>
    <property type="molecule type" value="Genomic_DNA"/>
</dbReference>
<dbReference type="FunFam" id="3.90.580.10:FF:000001">
    <property type="entry name" value="DNA primase"/>
    <property type="match status" value="1"/>
</dbReference>
<dbReference type="SUPFAM" id="SSF56731">
    <property type="entry name" value="DNA primase core"/>
    <property type="match status" value="1"/>
</dbReference>
<dbReference type="InterPro" id="IPR013264">
    <property type="entry name" value="DNAG_N"/>
</dbReference>
<dbReference type="PANTHER" id="PTHR30313">
    <property type="entry name" value="DNA PRIMASE"/>
    <property type="match status" value="1"/>
</dbReference>
<comment type="function">
    <text evidence="12">RNA polymerase that catalyzes the synthesis of short RNA molecules used as primers for DNA polymerase during DNA replication.</text>
</comment>
<dbReference type="InterPro" id="IPR037068">
    <property type="entry name" value="DNA_primase_core_N_sf"/>
</dbReference>
<dbReference type="GO" id="GO:0003677">
    <property type="term" value="F:DNA binding"/>
    <property type="evidence" value="ECO:0007669"/>
    <property type="project" value="UniProtKB-KW"/>
</dbReference>
<evidence type="ECO:0000256" key="8">
    <source>
        <dbReference type="ARBA" id="ARBA00022833"/>
    </source>
</evidence>
<keyword evidence="9" id="KW-0460">Magnesium</keyword>
<keyword evidence="1 12" id="KW-0240">DNA-directed RNA polymerase</keyword>
<evidence type="ECO:0000256" key="4">
    <source>
        <dbReference type="ARBA" id="ARBA00022695"/>
    </source>
</evidence>
<dbReference type="GO" id="GO:1990077">
    <property type="term" value="C:primosome complex"/>
    <property type="evidence" value="ECO:0007669"/>
    <property type="project" value="UniProtKB-KW"/>
</dbReference>
<dbReference type="GO" id="GO:0003899">
    <property type="term" value="F:DNA-directed RNA polymerase activity"/>
    <property type="evidence" value="ECO:0007669"/>
    <property type="project" value="UniProtKB-UniRule"/>
</dbReference>
<dbReference type="GO" id="GO:0005737">
    <property type="term" value="C:cytoplasm"/>
    <property type="evidence" value="ECO:0007669"/>
    <property type="project" value="TreeGrafter"/>
</dbReference>
<dbReference type="Gene3D" id="3.40.1360.10">
    <property type="match status" value="1"/>
</dbReference>
<dbReference type="Gene3D" id="3.90.580.10">
    <property type="entry name" value="Zinc finger, CHC2-type domain"/>
    <property type="match status" value="1"/>
</dbReference>
<keyword evidence="11 12" id="KW-0804">Transcription</keyword>
<dbReference type="Gene3D" id="3.90.980.10">
    <property type="entry name" value="DNA primase, catalytic core, N-terminal domain"/>
    <property type="match status" value="1"/>
</dbReference>
<keyword evidence="5 12" id="KW-0235">DNA replication</keyword>
<dbReference type="InterPro" id="IPR019475">
    <property type="entry name" value="DNA_primase_DnaB-bd"/>
</dbReference>